<protein>
    <submittedName>
        <fullName evidence="1">Uncharacterized protein</fullName>
    </submittedName>
</protein>
<dbReference type="RefSeq" id="WP_073241621.1">
    <property type="nucleotide sequence ID" value="NZ_BJNP01000011.1"/>
</dbReference>
<sequence>METELLGDHSKYIEEKSEDLTTRYNRFGKDLYREIQKELPEVFKKLKYYREKDGLRTFPDDSYAIFEDGKTEFRIILDPDCEIICLGNFETNIEIGNWNNDYYKEAIEFIKKEFLKIE</sequence>
<accession>A0A4Y4AUB9</accession>
<organism evidence="1 2">
    <name type="scientific">Flavobacterium flevense</name>
    <dbReference type="NCBI Taxonomy" id="983"/>
    <lineage>
        <taxon>Bacteria</taxon>
        <taxon>Pseudomonadati</taxon>
        <taxon>Bacteroidota</taxon>
        <taxon>Flavobacteriia</taxon>
        <taxon>Flavobacteriales</taxon>
        <taxon>Flavobacteriaceae</taxon>
        <taxon>Flavobacterium</taxon>
    </lineage>
</organism>
<evidence type="ECO:0000313" key="2">
    <source>
        <dbReference type="Proteomes" id="UP000316775"/>
    </source>
</evidence>
<gene>
    <name evidence="1" type="ORF">FFL01_13470</name>
</gene>
<dbReference type="AlphaFoldDB" id="A0A4Y4AUB9"/>
<dbReference type="EMBL" id="BJNP01000011">
    <property type="protein sequence ID" value="GEC71808.1"/>
    <property type="molecule type" value="Genomic_DNA"/>
</dbReference>
<proteinExistence type="predicted"/>
<reference evidence="1 2" key="1">
    <citation type="submission" date="2019-06" db="EMBL/GenBank/DDBJ databases">
        <title>Whole genome shotgun sequence of Flavobacterium flevense NBRC 14960.</title>
        <authorList>
            <person name="Hosoyama A."/>
            <person name="Uohara A."/>
            <person name="Ohji S."/>
            <person name="Ichikawa N."/>
        </authorList>
    </citation>
    <scope>NUCLEOTIDE SEQUENCE [LARGE SCALE GENOMIC DNA]</scope>
    <source>
        <strain evidence="1 2">NBRC 14960</strain>
    </source>
</reference>
<comment type="caution">
    <text evidence="1">The sequence shown here is derived from an EMBL/GenBank/DDBJ whole genome shotgun (WGS) entry which is preliminary data.</text>
</comment>
<dbReference type="Proteomes" id="UP000316775">
    <property type="component" value="Unassembled WGS sequence"/>
</dbReference>
<keyword evidence="2" id="KW-1185">Reference proteome</keyword>
<dbReference type="OrthoDB" id="1442548at2"/>
<evidence type="ECO:0000313" key="1">
    <source>
        <dbReference type="EMBL" id="GEC71808.1"/>
    </source>
</evidence>
<name>A0A4Y4AUB9_9FLAO</name>